<comment type="caution">
    <text evidence="9">The sequence shown here is derived from an EMBL/GenBank/DDBJ whole genome shotgun (WGS) entry which is preliminary data.</text>
</comment>
<feature type="transmembrane region" description="Helical" evidence="7">
    <location>
        <begin position="12"/>
        <end position="37"/>
    </location>
</feature>
<dbReference type="EMBL" id="QSQP01000005">
    <property type="protein sequence ID" value="RGK43938.1"/>
    <property type="molecule type" value="Genomic_DNA"/>
</dbReference>
<feature type="domain" description="ABC3 transporter permease C-terminal" evidence="8">
    <location>
        <begin position="272"/>
        <end position="390"/>
    </location>
</feature>
<dbReference type="PANTHER" id="PTHR30572:SF4">
    <property type="entry name" value="ABC TRANSPORTER PERMEASE YTRF"/>
    <property type="match status" value="1"/>
</dbReference>
<organism evidence="9 10">
    <name type="scientific">Agathobacter rectalis</name>
    <dbReference type="NCBI Taxonomy" id="39491"/>
    <lineage>
        <taxon>Bacteria</taxon>
        <taxon>Bacillati</taxon>
        <taxon>Bacillota</taxon>
        <taxon>Clostridia</taxon>
        <taxon>Lachnospirales</taxon>
        <taxon>Lachnospiraceae</taxon>
        <taxon>Agathobacter</taxon>
    </lineage>
</organism>
<proteinExistence type="inferred from homology"/>
<evidence type="ECO:0000313" key="10">
    <source>
        <dbReference type="Proteomes" id="UP000261052"/>
    </source>
</evidence>
<evidence type="ECO:0000256" key="6">
    <source>
        <dbReference type="ARBA" id="ARBA00038076"/>
    </source>
</evidence>
<feature type="transmembrane region" description="Helical" evidence="7">
    <location>
        <begin position="268"/>
        <end position="290"/>
    </location>
</feature>
<keyword evidence="3 7" id="KW-0812">Transmembrane</keyword>
<dbReference type="PANTHER" id="PTHR30572">
    <property type="entry name" value="MEMBRANE COMPONENT OF TRANSPORTER-RELATED"/>
    <property type="match status" value="1"/>
</dbReference>
<dbReference type="Proteomes" id="UP000261052">
    <property type="component" value="Unassembled WGS sequence"/>
</dbReference>
<gene>
    <name evidence="9" type="ORF">DXD13_05795</name>
</gene>
<keyword evidence="5 7" id="KW-0472">Membrane</keyword>
<dbReference type="InterPro" id="IPR050250">
    <property type="entry name" value="Macrolide_Exporter_MacB"/>
</dbReference>
<reference evidence="9 10" key="1">
    <citation type="submission" date="2018-08" db="EMBL/GenBank/DDBJ databases">
        <title>A genome reference for cultivated species of the human gut microbiota.</title>
        <authorList>
            <person name="Zou Y."/>
            <person name="Xue W."/>
            <person name="Luo G."/>
        </authorList>
    </citation>
    <scope>NUCLEOTIDE SEQUENCE [LARGE SCALE GENOMIC DNA]</scope>
    <source>
        <strain evidence="9 10">TF11-15AC</strain>
    </source>
</reference>
<evidence type="ECO:0000313" key="9">
    <source>
        <dbReference type="EMBL" id="RGK43938.1"/>
    </source>
</evidence>
<feature type="transmembrane region" description="Helical" evidence="7">
    <location>
        <begin position="311"/>
        <end position="340"/>
    </location>
</feature>
<dbReference type="InterPro" id="IPR003838">
    <property type="entry name" value="ABC3_permease_C"/>
</dbReference>
<keyword evidence="2" id="KW-1003">Cell membrane</keyword>
<evidence type="ECO:0000256" key="4">
    <source>
        <dbReference type="ARBA" id="ARBA00022989"/>
    </source>
</evidence>
<evidence type="ECO:0000256" key="3">
    <source>
        <dbReference type="ARBA" id="ARBA00022692"/>
    </source>
</evidence>
<name>A0A3E4M2H6_9FIRM</name>
<keyword evidence="4 7" id="KW-1133">Transmembrane helix</keyword>
<sequence>MLLKDLRISPIRTFLTGFSMFIGIIAMIAAVLVGTLGRESLLSVNAQLFGRTPTYSLNLSGVNFENTEKAEKFFEILDENPEEKTLISTPKTGLQFAAVNNLEDIKENNKQIYQNLMYVDAVYTTPKYNKIYNLPLYKGEWFDSTTANTKLEVVVNKAGLDSFSTPYIVGSCNESLALIPFNVTGVINDGKDWPVIYINTLPLIYRIPSLFHIENASIYWYNRIGLSQEQMQSYINDILYDTIGGKVENIDRVDGGDDYESVIDMLQLGLIFTAALLLFVSVLGQINIGLSSLEQRTHELLIRRALGASRCNISVLVLGSQFLLSLMVCTISIIVSLILVNCIGLFLPSDTPITVPEYPITAAVIAVITSIITALLGGVIPAIKAAKLEPALALR</sequence>
<evidence type="ECO:0000256" key="7">
    <source>
        <dbReference type="SAM" id="Phobius"/>
    </source>
</evidence>
<protein>
    <submittedName>
        <fullName evidence="9">ABC transporter permease</fullName>
    </submittedName>
</protein>
<comment type="subcellular location">
    <subcellularLocation>
        <location evidence="1">Cell membrane</location>
        <topology evidence="1">Multi-pass membrane protein</topology>
    </subcellularLocation>
</comment>
<feature type="transmembrane region" description="Helical" evidence="7">
    <location>
        <begin position="360"/>
        <end position="383"/>
    </location>
</feature>
<evidence type="ECO:0000259" key="8">
    <source>
        <dbReference type="Pfam" id="PF02687"/>
    </source>
</evidence>
<comment type="similarity">
    <text evidence="6">Belongs to the ABC-4 integral membrane protein family.</text>
</comment>
<dbReference type="Pfam" id="PF02687">
    <property type="entry name" value="FtsX"/>
    <property type="match status" value="1"/>
</dbReference>
<evidence type="ECO:0000256" key="2">
    <source>
        <dbReference type="ARBA" id="ARBA00022475"/>
    </source>
</evidence>
<accession>A0A3E4M2H6</accession>
<evidence type="ECO:0000256" key="5">
    <source>
        <dbReference type="ARBA" id="ARBA00023136"/>
    </source>
</evidence>
<dbReference type="GO" id="GO:0005886">
    <property type="term" value="C:plasma membrane"/>
    <property type="evidence" value="ECO:0007669"/>
    <property type="project" value="UniProtKB-SubCell"/>
</dbReference>
<evidence type="ECO:0000256" key="1">
    <source>
        <dbReference type="ARBA" id="ARBA00004651"/>
    </source>
</evidence>
<dbReference type="AlphaFoldDB" id="A0A3E4M2H6"/>
<dbReference type="GO" id="GO:0022857">
    <property type="term" value="F:transmembrane transporter activity"/>
    <property type="evidence" value="ECO:0007669"/>
    <property type="project" value="TreeGrafter"/>
</dbReference>